<name>A0A0F9DKD2_9ZZZZ</name>
<dbReference type="PANTHER" id="PTHR48184">
    <property type="entry name" value="RICIN B-TYPE LECTIN DOMAIN-CONTAINING PROTEIN"/>
    <property type="match status" value="1"/>
</dbReference>
<feature type="region of interest" description="Disordered" evidence="1">
    <location>
        <begin position="202"/>
        <end position="247"/>
    </location>
</feature>
<dbReference type="AlphaFoldDB" id="A0A0F9DKD2"/>
<dbReference type="EMBL" id="LAZR01028572">
    <property type="protein sequence ID" value="KKL62183.1"/>
    <property type="molecule type" value="Genomic_DNA"/>
</dbReference>
<evidence type="ECO:0000313" key="2">
    <source>
        <dbReference type="EMBL" id="KKL62183.1"/>
    </source>
</evidence>
<accession>A0A0F9DKD2</accession>
<gene>
    <name evidence="2" type="ORF">LCGC14_2187750</name>
</gene>
<sequence>MNIRRSHLMALTGGFAVGLAVVTYVVFAGGEEPQVQAPTPTPATTITPVINEEWSTTPVSEEGYEVVTLDDEGIAYVDYEEGVTYVDEDTGEELVPYVAPDGQVIVIPPDEEPPPGFTPLPTPTPTPKETLTLVGGAVVSNSFFNYLYLCKSDDAGLIVVVTNDWQRWGFWGQRVTVTYNEPDYGDFIVSLSLTFHDDGYPCYQTPSPSPTPIEPTPTPVEPTPQPTSTPSPSPSPTPSPTPTPFPWLGCSDIIGQSPATVQRACENGGGTWQAASERTGGTCSNAEREHLFFFDLAPGSGDAPSGRLDAWSSSEPVGGENACVSVTCDGGASRSKELVGGVTASETEHLLDWHNQTDFPYECVDFTQFVIRVYFVSSPSNPNSVYVDFMAVQL</sequence>
<feature type="compositionally biased region" description="Pro residues" evidence="1">
    <location>
        <begin position="207"/>
        <end position="245"/>
    </location>
</feature>
<evidence type="ECO:0000256" key="1">
    <source>
        <dbReference type="SAM" id="MobiDB-lite"/>
    </source>
</evidence>
<dbReference type="PRINTS" id="PR01217">
    <property type="entry name" value="PRICHEXTENSN"/>
</dbReference>
<proteinExistence type="predicted"/>
<dbReference type="PANTHER" id="PTHR48184:SF1">
    <property type="entry name" value="MEMBRANE-ASSOCIATED PROTEIN"/>
    <property type="match status" value="1"/>
</dbReference>
<comment type="caution">
    <text evidence="2">The sequence shown here is derived from an EMBL/GenBank/DDBJ whole genome shotgun (WGS) entry which is preliminary data.</text>
</comment>
<organism evidence="2">
    <name type="scientific">marine sediment metagenome</name>
    <dbReference type="NCBI Taxonomy" id="412755"/>
    <lineage>
        <taxon>unclassified sequences</taxon>
        <taxon>metagenomes</taxon>
        <taxon>ecological metagenomes</taxon>
    </lineage>
</organism>
<protein>
    <submittedName>
        <fullName evidence="2">Uncharacterized protein</fullName>
    </submittedName>
</protein>
<reference evidence="2" key="1">
    <citation type="journal article" date="2015" name="Nature">
        <title>Complex archaea that bridge the gap between prokaryotes and eukaryotes.</title>
        <authorList>
            <person name="Spang A."/>
            <person name="Saw J.H."/>
            <person name="Jorgensen S.L."/>
            <person name="Zaremba-Niedzwiedzka K."/>
            <person name="Martijn J."/>
            <person name="Lind A.E."/>
            <person name="van Eijk R."/>
            <person name="Schleper C."/>
            <person name="Guy L."/>
            <person name="Ettema T.J."/>
        </authorList>
    </citation>
    <scope>NUCLEOTIDE SEQUENCE</scope>
</reference>